<feature type="compositionally biased region" description="Polar residues" evidence="1">
    <location>
        <begin position="37"/>
        <end position="59"/>
    </location>
</feature>
<sequence>MVEGLSRRLLRLGTPRLSSSESSLAPKKCGSDLDLSLTPTDTGSTPSKRPHPTQGSKLQISVIHHRTRLVSR</sequence>
<evidence type="ECO:0000256" key="1">
    <source>
        <dbReference type="SAM" id="MobiDB-lite"/>
    </source>
</evidence>
<evidence type="ECO:0000313" key="2">
    <source>
        <dbReference type="EMBL" id="OMO51454.1"/>
    </source>
</evidence>
<accession>A0A1R3G047</accession>
<evidence type="ECO:0000313" key="3">
    <source>
        <dbReference type="Proteomes" id="UP000187203"/>
    </source>
</evidence>
<organism evidence="2 3">
    <name type="scientific">Corchorus olitorius</name>
    <dbReference type="NCBI Taxonomy" id="93759"/>
    <lineage>
        <taxon>Eukaryota</taxon>
        <taxon>Viridiplantae</taxon>
        <taxon>Streptophyta</taxon>
        <taxon>Embryophyta</taxon>
        <taxon>Tracheophyta</taxon>
        <taxon>Spermatophyta</taxon>
        <taxon>Magnoliopsida</taxon>
        <taxon>eudicotyledons</taxon>
        <taxon>Gunneridae</taxon>
        <taxon>Pentapetalae</taxon>
        <taxon>rosids</taxon>
        <taxon>malvids</taxon>
        <taxon>Malvales</taxon>
        <taxon>Malvaceae</taxon>
        <taxon>Grewioideae</taxon>
        <taxon>Apeibeae</taxon>
        <taxon>Corchorus</taxon>
    </lineage>
</organism>
<feature type="region of interest" description="Disordered" evidence="1">
    <location>
        <begin position="14"/>
        <end position="60"/>
    </location>
</feature>
<name>A0A1R3G047_9ROSI</name>
<gene>
    <name evidence="2" type="ORF">COLO4_37664</name>
</gene>
<dbReference type="Proteomes" id="UP000187203">
    <property type="component" value="Unassembled WGS sequence"/>
</dbReference>
<dbReference type="AlphaFoldDB" id="A0A1R3G047"/>
<protein>
    <submittedName>
        <fullName evidence="2">Glutamate-gated kainate-type ion channel receptor subunit GluR5</fullName>
    </submittedName>
</protein>
<reference evidence="3" key="1">
    <citation type="submission" date="2013-09" db="EMBL/GenBank/DDBJ databases">
        <title>Corchorus olitorius genome sequencing.</title>
        <authorList>
            <person name="Alam M."/>
            <person name="Haque M.S."/>
            <person name="Islam M.S."/>
            <person name="Emdad E.M."/>
            <person name="Islam M.M."/>
            <person name="Ahmed B."/>
            <person name="Halim A."/>
            <person name="Hossen Q.M.M."/>
            <person name="Hossain M.Z."/>
            <person name="Ahmed R."/>
            <person name="Khan M.M."/>
            <person name="Islam R."/>
            <person name="Rashid M.M."/>
            <person name="Khan S.A."/>
            <person name="Rahman M.S."/>
            <person name="Alam M."/>
            <person name="Yahiya A.S."/>
            <person name="Khan M.S."/>
            <person name="Azam M.S."/>
            <person name="Haque T."/>
            <person name="Lashkar M.Z.H."/>
            <person name="Akhand A.I."/>
            <person name="Morshed G."/>
            <person name="Roy S."/>
            <person name="Uddin K.S."/>
            <person name="Rabeya T."/>
            <person name="Hossain A.S."/>
            <person name="Chowdhury A."/>
            <person name="Snigdha A.R."/>
            <person name="Mortoza M.S."/>
            <person name="Matin S.A."/>
            <person name="Hoque S.M.E."/>
            <person name="Islam M.K."/>
            <person name="Roy D.K."/>
            <person name="Haider R."/>
            <person name="Moosa M.M."/>
            <person name="Elias S.M."/>
            <person name="Hasan A.M."/>
            <person name="Jahan S."/>
            <person name="Shafiuddin M."/>
            <person name="Mahmood N."/>
            <person name="Shommy N.S."/>
        </authorList>
    </citation>
    <scope>NUCLEOTIDE SEQUENCE [LARGE SCALE GENOMIC DNA]</scope>
    <source>
        <strain evidence="3">cv. O-4</strain>
    </source>
</reference>
<keyword evidence="2" id="KW-0675">Receptor</keyword>
<comment type="caution">
    <text evidence="2">The sequence shown here is derived from an EMBL/GenBank/DDBJ whole genome shotgun (WGS) entry which is preliminary data.</text>
</comment>
<dbReference type="EMBL" id="AWUE01024154">
    <property type="protein sequence ID" value="OMO51454.1"/>
    <property type="molecule type" value="Genomic_DNA"/>
</dbReference>
<keyword evidence="3" id="KW-1185">Reference proteome</keyword>
<proteinExistence type="predicted"/>